<gene>
    <name evidence="12" type="ORF">KFL_005400070</name>
</gene>
<evidence type="ECO:0000256" key="1">
    <source>
        <dbReference type="ARBA" id="ARBA00002791"/>
    </source>
</evidence>
<evidence type="ECO:0000256" key="2">
    <source>
        <dbReference type="ARBA" id="ARBA00004115"/>
    </source>
</evidence>
<evidence type="ECO:0000256" key="11">
    <source>
        <dbReference type="SAM" id="Coils"/>
    </source>
</evidence>
<evidence type="ECO:0000256" key="9">
    <source>
        <dbReference type="ARBA" id="ARBA00023136"/>
    </source>
</evidence>
<comment type="pathway">
    <text evidence="3 10">Protein modification; protein glycosylation.</text>
</comment>
<evidence type="ECO:0000256" key="7">
    <source>
        <dbReference type="ARBA" id="ARBA00022824"/>
    </source>
</evidence>
<comment type="function">
    <text evidence="1 10">Subunit of the oligosaccharyl transferase (OST) complex that catalyzes the initial transfer of a defined glycan (Glc(3)Man(9)GlcNAc(2) in eukaryotes) from the lipid carrier dolichol-pyrophosphate to an asparagine residue within an Asn-X-Ser/Thr consensus motif in nascent polypeptide chains, the first step in protein N-glycosylation. N-glycosylation occurs cotranslationally and the complex associates with the Sec61 complex at the channel-forming translocon complex that mediates protein translocation across the endoplasmic reticulum (ER). All subunits are required for a maximal enzyme activity.</text>
</comment>
<dbReference type="GO" id="GO:0008250">
    <property type="term" value="C:oligosaccharyltransferase complex"/>
    <property type="evidence" value="ECO:0000318"/>
    <property type="project" value="GO_Central"/>
</dbReference>
<evidence type="ECO:0000256" key="5">
    <source>
        <dbReference type="ARBA" id="ARBA00022692"/>
    </source>
</evidence>
<dbReference type="PROSITE" id="PS51257">
    <property type="entry name" value="PROKAR_LIPOPROTEIN"/>
    <property type="match status" value="1"/>
</dbReference>
<evidence type="ECO:0000256" key="3">
    <source>
        <dbReference type="ARBA" id="ARBA00004922"/>
    </source>
</evidence>
<comment type="subcellular location">
    <subcellularLocation>
        <location evidence="2 10">Endoplasmic reticulum membrane</location>
        <topology evidence="2 10">Single-pass type I membrane protein</topology>
    </subcellularLocation>
</comment>
<dbReference type="OrthoDB" id="310030at2759"/>
<dbReference type="GO" id="GO:0016740">
    <property type="term" value="F:transferase activity"/>
    <property type="evidence" value="ECO:0007669"/>
    <property type="project" value="UniProtKB-KW"/>
</dbReference>
<keyword evidence="5 10" id="KW-0812">Transmembrane</keyword>
<dbReference type="EMBL" id="DF237489">
    <property type="protein sequence ID" value="GAQ89597.1"/>
    <property type="molecule type" value="Genomic_DNA"/>
</dbReference>
<keyword evidence="8 10" id="KW-1133">Transmembrane helix</keyword>
<comment type="subunit">
    <text evidence="10">Component of the oligosaccharyltransferase (OST) complex.</text>
</comment>
<keyword evidence="11" id="KW-0175">Coiled coil</keyword>
<dbReference type="STRING" id="105231.A0A1Y1ILT8"/>
<keyword evidence="7 10" id="KW-0256">Endoplasmic reticulum</keyword>
<feature type="signal peptide" evidence="10">
    <location>
        <begin position="1"/>
        <end position="24"/>
    </location>
</feature>
<feature type="transmembrane region" description="Helical" evidence="10">
    <location>
        <begin position="431"/>
        <end position="455"/>
    </location>
</feature>
<evidence type="ECO:0000256" key="10">
    <source>
        <dbReference type="RuleBase" id="RU361143"/>
    </source>
</evidence>
<organism evidence="12 13">
    <name type="scientific">Klebsormidium nitens</name>
    <name type="common">Green alga</name>
    <name type="synonym">Ulothrix nitens</name>
    <dbReference type="NCBI Taxonomy" id="105231"/>
    <lineage>
        <taxon>Eukaryota</taxon>
        <taxon>Viridiplantae</taxon>
        <taxon>Streptophyta</taxon>
        <taxon>Klebsormidiophyceae</taxon>
        <taxon>Klebsormidiales</taxon>
        <taxon>Klebsormidiaceae</taxon>
        <taxon>Klebsormidium</taxon>
    </lineage>
</organism>
<feature type="chain" id="PRO_5011835336" description="Dolichyl-diphosphooligosaccharide--protein glycosyltransferase subunit 1" evidence="10">
    <location>
        <begin position="25"/>
        <end position="612"/>
    </location>
</feature>
<dbReference type="InterPro" id="IPR007676">
    <property type="entry name" value="Ribophorin_I"/>
</dbReference>
<keyword evidence="6 10" id="KW-0732">Signal</keyword>
<evidence type="ECO:0000256" key="4">
    <source>
        <dbReference type="ARBA" id="ARBA00008905"/>
    </source>
</evidence>
<keyword evidence="13" id="KW-1185">Reference proteome</keyword>
<protein>
    <recommendedName>
        <fullName evidence="10">Dolichyl-diphosphooligosaccharide--protein glycosyltransferase subunit 1</fullName>
    </recommendedName>
</protein>
<sequence length="612" mass="66284">MGRRTGLLAVWLLVVACYLAPLSAANVDPNIVNTRVDRKLDLATQTVRISSTIKFENRGSTPVRSYLLALAPSEAAHLAFIGATQGKGRSQTTLAVEAVAGIPGVPSSLSLYEVALTRPVGGGESATLEVVSVHTGAEVPYPAEITQSEEQLVLYTGSLHLVSPYATASESSKVGLPTSLVKAYTKAEPVKKSGTEITYGPYSDVAPLSVEELRIHFENNSPFAVADLEREIEVSHWGNVYVTENYKMRNAGAKHKGTFSRFEYQARPGMSGQNAIRELLARLPPRANSIYYRDEIGNISTSHVRSTSRVTEVQLEPRYPLMGGWKTEFTLGYSLPLADFLFRAKDGRRVLNITFGCPLRDVVVEDLTVKVILPEGSTDLTASVPFPVAQARDVRLTYLDTVGRPVLVLKKSTAVMEHNQHFQVSYRFRGVALLAEPLLLVAFFLALFLASMACLRVDLTIAKSSASYQADLHRHKVRDILARLAALLTARATEADKIEAALKELSRSGDVGAARAARKAVEGSLKDSAKSVKALQDELDGAGDAKAAAKAAAVVAKEQQKVTAQAQLAETAVAVWEKKLAAKDGEQRMAALHARIKALKQEVRDAIQALED</sequence>
<reference evidence="12 13" key="1">
    <citation type="journal article" date="2014" name="Nat. Commun.">
        <title>Klebsormidium flaccidum genome reveals primary factors for plant terrestrial adaptation.</title>
        <authorList>
            <person name="Hori K."/>
            <person name="Maruyama F."/>
            <person name="Fujisawa T."/>
            <person name="Togashi T."/>
            <person name="Yamamoto N."/>
            <person name="Seo M."/>
            <person name="Sato S."/>
            <person name="Yamada T."/>
            <person name="Mori H."/>
            <person name="Tajima N."/>
            <person name="Moriyama T."/>
            <person name="Ikeuchi M."/>
            <person name="Watanabe M."/>
            <person name="Wada H."/>
            <person name="Kobayashi K."/>
            <person name="Saito M."/>
            <person name="Masuda T."/>
            <person name="Sasaki-Sekimoto Y."/>
            <person name="Mashiguchi K."/>
            <person name="Awai K."/>
            <person name="Shimojima M."/>
            <person name="Masuda S."/>
            <person name="Iwai M."/>
            <person name="Nobusawa T."/>
            <person name="Narise T."/>
            <person name="Kondo S."/>
            <person name="Saito H."/>
            <person name="Sato R."/>
            <person name="Murakawa M."/>
            <person name="Ihara Y."/>
            <person name="Oshima-Yamada Y."/>
            <person name="Ohtaka K."/>
            <person name="Satoh M."/>
            <person name="Sonobe K."/>
            <person name="Ishii M."/>
            <person name="Ohtani R."/>
            <person name="Kanamori-Sato M."/>
            <person name="Honoki R."/>
            <person name="Miyazaki D."/>
            <person name="Mochizuki H."/>
            <person name="Umetsu J."/>
            <person name="Higashi K."/>
            <person name="Shibata D."/>
            <person name="Kamiya Y."/>
            <person name="Sato N."/>
            <person name="Nakamura Y."/>
            <person name="Tabata S."/>
            <person name="Ida S."/>
            <person name="Kurokawa K."/>
            <person name="Ohta H."/>
        </authorList>
    </citation>
    <scope>NUCLEOTIDE SEQUENCE [LARGE SCALE GENOMIC DNA]</scope>
    <source>
        <strain evidence="12 13">NIES-2285</strain>
    </source>
</reference>
<comment type="similarity">
    <text evidence="4 10">Belongs to the OST1 family.</text>
</comment>
<keyword evidence="12" id="KW-0808">Transferase</keyword>
<evidence type="ECO:0000313" key="13">
    <source>
        <dbReference type="Proteomes" id="UP000054558"/>
    </source>
</evidence>
<evidence type="ECO:0000256" key="6">
    <source>
        <dbReference type="ARBA" id="ARBA00022729"/>
    </source>
</evidence>
<feature type="coiled-coil region" evidence="11">
    <location>
        <begin position="582"/>
        <end position="609"/>
    </location>
</feature>
<proteinExistence type="inferred from homology"/>
<dbReference type="PANTHER" id="PTHR21049:SF0">
    <property type="entry name" value="DOLICHYL-DIPHOSPHOOLIGOSACCHARIDE--PROTEIN GLYCOSYLTRANSFERASE SUBUNIT 1"/>
    <property type="match status" value="1"/>
</dbReference>
<dbReference type="PANTHER" id="PTHR21049">
    <property type="entry name" value="RIBOPHORIN I"/>
    <property type="match status" value="1"/>
</dbReference>
<dbReference type="Proteomes" id="UP000054558">
    <property type="component" value="Unassembled WGS sequence"/>
</dbReference>
<accession>A0A1Y1ILT8</accession>
<dbReference type="GO" id="GO:0018279">
    <property type="term" value="P:protein N-linked glycosylation via asparagine"/>
    <property type="evidence" value="ECO:0000318"/>
    <property type="project" value="GO_Central"/>
</dbReference>
<evidence type="ECO:0000256" key="8">
    <source>
        <dbReference type="ARBA" id="ARBA00022989"/>
    </source>
</evidence>
<dbReference type="Pfam" id="PF04597">
    <property type="entry name" value="Ribophorin_I"/>
    <property type="match status" value="1"/>
</dbReference>
<dbReference type="UniPathway" id="UPA00378"/>
<dbReference type="OMA" id="THYTLGY"/>
<keyword evidence="9 10" id="KW-0472">Membrane</keyword>
<evidence type="ECO:0000313" key="12">
    <source>
        <dbReference type="EMBL" id="GAQ89597.1"/>
    </source>
</evidence>
<dbReference type="AlphaFoldDB" id="A0A1Y1ILT8"/>
<name>A0A1Y1ILT8_KLENI</name>